<comment type="caution">
    <text evidence="2">The sequence shown here is derived from an EMBL/GenBank/DDBJ whole genome shotgun (WGS) entry which is preliminary data.</text>
</comment>
<feature type="non-terminal residue" evidence="2">
    <location>
        <position position="1"/>
    </location>
</feature>
<evidence type="ECO:0008006" key="4">
    <source>
        <dbReference type="Google" id="ProtNLM"/>
    </source>
</evidence>
<feature type="compositionally biased region" description="Polar residues" evidence="1">
    <location>
        <begin position="26"/>
        <end position="38"/>
    </location>
</feature>
<proteinExistence type="predicted"/>
<accession>A0ABP0SQS3</accession>
<gene>
    <name evidence="2" type="ORF">SCF082_LOCUS53055</name>
</gene>
<keyword evidence="3" id="KW-1185">Reference proteome</keyword>
<name>A0ABP0SQS3_9DINO</name>
<dbReference type="Proteomes" id="UP001642464">
    <property type="component" value="Unassembled WGS sequence"/>
</dbReference>
<sequence length="159" mass="17743">LLASLAEPSSEDRLQQLRAQLRAEETQAQQSLEETQTPFAHAGTGAGTLRPGAGLERQLRKRRWVEREEEPLLLKPRFRLQLPEESVVEPQDELKTSILSVAVTRGRPFPQGAVAVLLSSGSVELWKADPMCWHLLSAVSVPTCRCGRLSFSRRTGTFR</sequence>
<organism evidence="2 3">
    <name type="scientific">Durusdinium trenchii</name>
    <dbReference type="NCBI Taxonomy" id="1381693"/>
    <lineage>
        <taxon>Eukaryota</taxon>
        <taxon>Sar</taxon>
        <taxon>Alveolata</taxon>
        <taxon>Dinophyceae</taxon>
        <taxon>Suessiales</taxon>
        <taxon>Symbiodiniaceae</taxon>
        <taxon>Durusdinium</taxon>
    </lineage>
</organism>
<feature type="region of interest" description="Disordered" evidence="1">
    <location>
        <begin position="23"/>
        <end position="53"/>
    </location>
</feature>
<evidence type="ECO:0000313" key="2">
    <source>
        <dbReference type="EMBL" id="CAK9114555.1"/>
    </source>
</evidence>
<protein>
    <recommendedName>
        <fullName evidence="4">Snurportin-1</fullName>
    </recommendedName>
</protein>
<reference evidence="2 3" key="1">
    <citation type="submission" date="2024-02" db="EMBL/GenBank/DDBJ databases">
        <authorList>
            <person name="Chen Y."/>
            <person name="Shah S."/>
            <person name="Dougan E. K."/>
            <person name="Thang M."/>
            <person name="Chan C."/>
        </authorList>
    </citation>
    <scope>NUCLEOTIDE SEQUENCE [LARGE SCALE GENOMIC DNA]</scope>
</reference>
<evidence type="ECO:0000313" key="3">
    <source>
        <dbReference type="Proteomes" id="UP001642464"/>
    </source>
</evidence>
<dbReference type="EMBL" id="CAXAMM010044403">
    <property type="protein sequence ID" value="CAK9114555.1"/>
    <property type="molecule type" value="Genomic_DNA"/>
</dbReference>
<evidence type="ECO:0000256" key="1">
    <source>
        <dbReference type="SAM" id="MobiDB-lite"/>
    </source>
</evidence>